<dbReference type="EMBL" id="JAICCF010000004">
    <property type="protein sequence ID" value="MBW8687063.1"/>
    <property type="molecule type" value="Genomic_DNA"/>
</dbReference>
<evidence type="ECO:0000313" key="2">
    <source>
        <dbReference type="Proteomes" id="UP000812961"/>
    </source>
</evidence>
<protein>
    <submittedName>
        <fullName evidence="1">Right-handed parallel beta-helix repeat-containing protein</fullName>
    </submittedName>
</protein>
<dbReference type="RefSeq" id="WP_220252390.1">
    <property type="nucleotide sequence ID" value="NZ_JAICCF010000004.1"/>
</dbReference>
<dbReference type="SMART" id="SM00710">
    <property type="entry name" value="PbH1"/>
    <property type="match status" value="6"/>
</dbReference>
<reference evidence="1 2" key="1">
    <citation type="submission" date="2021-08" db="EMBL/GenBank/DDBJ databases">
        <title>The genome sequence of Chitinophaga sp. B61.</title>
        <authorList>
            <person name="Zhang X."/>
        </authorList>
    </citation>
    <scope>NUCLEOTIDE SEQUENCE [LARGE SCALE GENOMIC DNA]</scope>
    <source>
        <strain evidence="1 2">B61</strain>
    </source>
</reference>
<sequence>MRTPIPLLQSMIVTCLLLGALSCRKEDTVADLNLSPETLTAAKAQGHARQFTLVPDANGRLIIDNADNTYQPGDILNLQGDFKAVLISNMSGKSNAPIIIQNLAEHVVTIGNPSWNGGEFPVAFVLWNCHYIKLRGQSGRESLVINGSTQPAREAYYDLQIGNKSDNIEISNLTIKDGGNGIVAKTDPAKGDPGTVHPNLIMHNLSIHDVNISNTQNEGMYIGHTATYWDLSSNTPFYGSPDGAAKGHQYVQPAMWNNVKIYNCNVSQTGLDGIQTAAINQLEITRNEVSHWALLRNAAHNGGILIGGRTTNTRVYRNYVHDGWGELCQFYGSGENGARHFIHNNVFANNESDGISVRGSHNALVWIGANTIANTGGNNIRLNGYTGMKVAQFVYNNTLVAPHKGRGTIYEKFYIYTEEGAAAKEGNGMYTNKKYPSLEKANISSENLRQRVNI</sequence>
<gene>
    <name evidence="1" type="ORF">K1Y79_22190</name>
</gene>
<dbReference type="InterPro" id="IPR006626">
    <property type="entry name" value="PbH1"/>
</dbReference>
<accession>A0ABS7GHA5</accession>
<dbReference type="InterPro" id="IPR011050">
    <property type="entry name" value="Pectin_lyase_fold/virulence"/>
</dbReference>
<dbReference type="Gene3D" id="2.160.20.10">
    <property type="entry name" value="Single-stranded right-handed beta-helix, Pectin lyase-like"/>
    <property type="match status" value="1"/>
</dbReference>
<name>A0ABS7GHA5_9BACT</name>
<dbReference type="SUPFAM" id="SSF51126">
    <property type="entry name" value="Pectin lyase-like"/>
    <property type="match status" value="1"/>
</dbReference>
<comment type="caution">
    <text evidence="1">The sequence shown here is derived from an EMBL/GenBank/DDBJ whole genome shotgun (WGS) entry which is preliminary data.</text>
</comment>
<dbReference type="InterPro" id="IPR012334">
    <property type="entry name" value="Pectin_lyas_fold"/>
</dbReference>
<evidence type="ECO:0000313" key="1">
    <source>
        <dbReference type="EMBL" id="MBW8687063.1"/>
    </source>
</evidence>
<keyword evidence="2" id="KW-1185">Reference proteome</keyword>
<dbReference type="Proteomes" id="UP000812961">
    <property type="component" value="Unassembled WGS sequence"/>
</dbReference>
<dbReference type="PROSITE" id="PS51257">
    <property type="entry name" value="PROKAR_LIPOPROTEIN"/>
    <property type="match status" value="1"/>
</dbReference>
<proteinExistence type="predicted"/>
<organism evidence="1 2">
    <name type="scientific">Chitinophaga rhizophila</name>
    <dbReference type="NCBI Taxonomy" id="2866212"/>
    <lineage>
        <taxon>Bacteria</taxon>
        <taxon>Pseudomonadati</taxon>
        <taxon>Bacteroidota</taxon>
        <taxon>Chitinophagia</taxon>
        <taxon>Chitinophagales</taxon>
        <taxon>Chitinophagaceae</taxon>
        <taxon>Chitinophaga</taxon>
    </lineage>
</organism>